<feature type="region of interest" description="Disordered" evidence="1">
    <location>
        <begin position="70"/>
        <end position="91"/>
    </location>
</feature>
<evidence type="ECO:0000256" key="1">
    <source>
        <dbReference type="SAM" id="MobiDB-lite"/>
    </source>
</evidence>
<feature type="region of interest" description="Disordered" evidence="1">
    <location>
        <begin position="127"/>
        <end position="163"/>
    </location>
</feature>
<feature type="compositionally biased region" description="Gly residues" evidence="1">
    <location>
        <begin position="142"/>
        <end position="152"/>
    </location>
</feature>
<gene>
    <name evidence="2" type="ORF">MPIPNATIZW_LOCUS17998</name>
</gene>
<reference evidence="2" key="1">
    <citation type="submission" date="2023-12" db="EMBL/GenBank/DDBJ databases">
        <authorList>
            <person name="Brown T."/>
        </authorList>
    </citation>
    <scope>NUCLEOTIDE SEQUENCE</scope>
</reference>
<keyword evidence="3" id="KW-1185">Reference proteome</keyword>
<feature type="compositionally biased region" description="Basic and acidic residues" evidence="1">
    <location>
        <begin position="153"/>
        <end position="163"/>
    </location>
</feature>
<proteinExistence type="predicted"/>
<accession>A0ABP0ALV6</accession>
<dbReference type="Proteomes" id="UP001314169">
    <property type="component" value="Chromosome 9"/>
</dbReference>
<name>A0ABP0ALV6_PIPNA</name>
<dbReference type="EMBL" id="OY882866">
    <property type="protein sequence ID" value="CAK6449692.1"/>
    <property type="molecule type" value="Genomic_DNA"/>
</dbReference>
<protein>
    <submittedName>
        <fullName evidence="2">Uncharacterized protein</fullName>
    </submittedName>
</protein>
<organism evidence="2 3">
    <name type="scientific">Pipistrellus nathusii</name>
    <name type="common">Nathusius' pipistrelle</name>
    <dbReference type="NCBI Taxonomy" id="59473"/>
    <lineage>
        <taxon>Eukaryota</taxon>
        <taxon>Metazoa</taxon>
        <taxon>Chordata</taxon>
        <taxon>Craniata</taxon>
        <taxon>Vertebrata</taxon>
        <taxon>Euteleostomi</taxon>
        <taxon>Mammalia</taxon>
        <taxon>Eutheria</taxon>
        <taxon>Laurasiatheria</taxon>
        <taxon>Chiroptera</taxon>
        <taxon>Yangochiroptera</taxon>
        <taxon>Vespertilionidae</taxon>
        <taxon>Pipistrellus</taxon>
    </lineage>
</organism>
<evidence type="ECO:0000313" key="2">
    <source>
        <dbReference type="EMBL" id="CAK6449692.1"/>
    </source>
</evidence>
<evidence type="ECO:0000313" key="3">
    <source>
        <dbReference type="Proteomes" id="UP001314169"/>
    </source>
</evidence>
<sequence>MPRGRDAWVLRAGGAWAHGAAGLAASAPFHWLRRSSVSAARPNARTQGAGAGADAAVSRCCRDAAAGAAALTRGASSSERHRGGPGGDAVGSEWLEAADAAGPGCVTRQRRGGSGVLIPTLQFLEPPDQVRGAEGGAAAAEMGGGREPIGGGERSEGRGRLGG</sequence>